<reference evidence="2" key="1">
    <citation type="submission" date="2023-05" db="EMBL/GenBank/DDBJ databases">
        <title>Limnohabitans sp. strain HM2-2 Genome sequencing and assembly.</title>
        <authorList>
            <person name="Jung Y."/>
        </authorList>
    </citation>
    <scope>NUCLEOTIDE SEQUENCE</scope>
    <source>
        <strain evidence="2">HM2-2</strain>
    </source>
</reference>
<accession>A0ABT6XA47</accession>
<comment type="caution">
    <text evidence="2">The sequence shown here is derived from an EMBL/GenBank/DDBJ whole genome shotgun (WGS) entry which is preliminary data.</text>
</comment>
<evidence type="ECO:0000313" key="3">
    <source>
        <dbReference type="Proteomes" id="UP001431902"/>
    </source>
</evidence>
<proteinExistence type="predicted"/>
<dbReference type="EMBL" id="JASGBH010000012">
    <property type="protein sequence ID" value="MDI9235013.1"/>
    <property type="molecule type" value="Genomic_DNA"/>
</dbReference>
<name>A0ABT6XA47_9BURK</name>
<dbReference type="RefSeq" id="WP_283225357.1">
    <property type="nucleotide sequence ID" value="NZ_JASGBH010000012.1"/>
</dbReference>
<evidence type="ECO:0000256" key="1">
    <source>
        <dbReference type="SAM" id="MobiDB-lite"/>
    </source>
</evidence>
<sequence length="635" mass="69029">MTTGWNHPVDDADQWDGFNEPGIEHFSGSPIRHLAREVNQNSLDSHDERSSKPVIVEFKKRSISTQSIPSLDELRETFAFCNNAAENESAKSKSFFETALKELSSKKITVLEIADYNTKGIKGPSRNGSPFYAFIKAKGQSKKASETATGSFGIGKFAPYAVSKLRTVFVSTVFEDEDGKYQQLTQGKSILMSHDDKAGQRRQGIGFWGIKEKCQPIDGIDPKISDWLRCSSSTADYKKHVGTNLTILGFNDEEGWEENLAASIVENFFGSIKEGKLEVRIGDKYAITANSIDSIFASSDIKSAIEDQKNEPEQFEHSQNYLECLGESAAVIIEPKQDPILGLCELRIFVGDGMPKKVAFLRNGMFISDSLNIQGLKSFSDFKEFVAVFQCKSKVGIELLRAMEPPRHDDFEPERLPTKDAQDRGRKALRGVARWIRERLQRHAKDPVSEITKLDELKDFFAEEGNSGEGNGSEEINPYGSITIKAKPIPVRMSKVQVPEQEGSSQGTDGEDGEGGGGAEGAGGGDGQGGKGTSKGGTGSATAKPTVGLSNLRAVVTSGTSRRISFTPLVSGTIELSLFEVGADSDYLIAATACGKGNIKHGKVQLPVTKGERESVDITLSENFTGALKVAGHEI</sequence>
<protein>
    <submittedName>
        <fullName evidence="2">Uncharacterized protein</fullName>
    </submittedName>
</protein>
<keyword evidence="3" id="KW-1185">Reference proteome</keyword>
<dbReference type="Proteomes" id="UP001431902">
    <property type="component" value="Unassembled WGS sequence"/>
</dbReference>
<evidence type="ECO:0000313" key="2">
    <source>
        <dbReference type="EMBL" id="MDI9235013.1"/>
    </source>
</evidence>
<feature type="compositionally biased region" description="Gly residues" evidence="1">
    <location>
        <begin position="515"/>
        <end position="539"/>
    </location>
</feature>
<organism evidence="2 3">
    <name type="scientific">Limnohabitans lacus</name>
    <dbReference type="NCBI Taxonomy" id="3045173"/>
    <lineage>
        <taxon>Bacteria</taxon>
        <taxon>Pseudomonadati</taxon>
        <taxon>Pseudomonadota</taxon>
        <taxon>Betaproteobacteria</taxon>
        <taxon>Burkholderiales</taxon>
        <taxon>Comamonadaceae</taxon>
        <taxon>Limnohabitans</taxon>
    </lineage>
</organism>
<feature type="region of interest" description="Disordered" evidence="1">
    <location>
        <begin position="490"/>
        <end position="545"/>
    </location>
</feature>
<gene>
    <name evidence="2" type="ORF">QLQ16_14330</name>
</gene>